<dbReference type="AlphaFoldDB" id="A0AAJ6QUT4"/>
<dbReference type="Proteomes" id="UP000694867">
    <property type="component" value="Unplaced"/>
</dbReference>
<dbReference type="KEGG" id="goe:100898851"/>
<sequence>MVENKKALASRPPKKEGIEVHMYPLNPDGSWKDGVPPPRVLPKTPLKTRSSTKIHAQLSGNVSFSSAFASRSSNAYHIGDDALRKVVLERLIRTRLERGHTDFPVIIYADSEFSEFTDEDEESDGIEDADIKRDD</sequence>
<proteinExistence type="predicted"/>
<evidence type="ECO:0000313" key="3">
    <source>
        <dbReference type="RefSeq" id="XP_003744728.1"/>
    </source>
</evidence>
<dbReference type="RefSeq" id="XP_003744728.1">
    <property type="nucleotide sequence ID" value="XM_003744680.2"/>
</dbReference>
<dbReference type="GeneID" id="100898851"/>
<evidence type="ECO:0000313" key="2">
    <source>
        <dbReference type="Proteomes" id="UP000694867"/>
    </source>
</evidence>
<accession>A0AAJ6QUT4</accession>
<feature type="region of interest" description="Disordered" evidence="1">
    <location>
        <begin position="25"/>
        <end position="52"/>
    </location>
</feature>
<feature type="region of interest" description="Disordered" evidence="1">
    <location>
        <begin position="1"/>
        <end position="20"/>
    </location>
</feature>
<evidence type="ECO:0000256" key="1">
    <source>
        <dbReference type="SAM" id="MobiDB-lite"/>
    </source>
</evidence>
<keyword evidence="2" id="KW-1185">Reference proteome</keyword>
<feature type="compositionally biased region" description="Acidic residues" evidence="1">
    <location>
        <begin position="114"/>
        <end position="128"/>
    </location>
</feature>
<protein>
    <submittedName>
        <fullName evidence="3">Uncharacterized protein LOC100898851</fullName>
    </submittedName>
</protein>
<gene>
    <name evidence="3" type="primary">LOC100898851</name>
</gene>
<name>A0AAJ6QUT4_9ACAR</name>
<feature type="region of interest" description="Disordered" evidence="1">
    <location>
        <begin position="114"/>
        <end position="135"/>
    </location>
</feature>
<reference evidence="3" key="1">
    <citation type="submission" date="2025-08" db="UniProtKB">
        <authorList>
            <consortium name="RefSeq"/>
        </authorList>
    </citation>
    <scope>IDENTIFICATION</scope>
</reference>
<organism evidence="2 3">
    <name type="scientific">Galendromus occidentalis</name>
    <name type="common">western predatory mite</name>
    <dbReference type="NCBI Taxonomy" id="34638"/>
    <lineage>
        <taxon>Eukaryota</taxon>
        <taxon>Metazoa</taxon>
        <taxon>Ecdysozoa</taxon>
        <taxon>Arthropoda</taxon>
        <taxon>Chelicerata</taxon>
        <taxon>Arachnida</taxon>
        <taxon>Acari</taxon>
        <taxon>Parasitiformes</taxon>
        <taxon>Mesostigmata</taxon>
        <taxon>Gamasina</taxon>
        <taxon>Phytoseioidea</taxon>
        <taxon>Phytoseiidae</taxon>
        <taxon>Typhlodrominae</taxon>
        <taxon>Galendromus</taxon>
    </lineage>
</organism>